<dbReference type="NCBIfam" id="TIGR02913">
    <property type="entry name" value="HAF_rpt"/>
    <property type="match status" value="2"/>
</dbReference>
<dbReference type="InterPro" id="IPR013424">
    <property type="entry name" value="Ice-binding_C"/>
</dbReference>
<dbReference type="NCBIfam" id="TIGR02595">
    <property type="entry name" value="PEP_CTERM"/>
    <property type="match status" value="1"/>
</dbReference>
<dbReference type="InterPro" id="IPR013425">
    <property type="entry name" value="Autotrns_rpt"/>
</dbReference>
<protein>
    <submittedName>
        <fullName evidence="3">Autotransporter-associated beta strand repeat protein</fullName>
    </submittedName>
</protein>
<dbReference type="Pfam" id="PF12951">
    <property type="entry name" value="PATR"/>
    <property type="match status" value="2"/>
</dbReference>
<name>A0A1D8ARL6_9BACT</name>
<organism evidence="3 4">
    <name type="scientific">Lacunisphaera limnophila</name>
    <dbReference type="NCBI Taxonomy" id="1838286"/>
    <lineage>
        <taxon>Bacteria</taxon>
        <taxon>Pseudomonadati</taxon>
        <taxon>Verrucomicrobiota</taxon>
        <taxon>Opitutia</taxon>
        <taxon>Opitutales</taxon>
        <taxon>Opitutaceae</taxon>
        <taxon>Lacunisphaera</taxon>
    </lineage>
</organism>
<keyword evidence="4" id="KW-1185">Reference proteome</keyword>
<dbReference type="Pfam" id="PF07589">
    <property type="entry name" value="PEP-CTERM"/>
    <property type="match status" value="1"/>
</dbReference>
<accession>A0A1D8ARL6</accession>
<evidence type="ECO:0000313" key="3">
    <source>
        <dbReference type="EMBL" id="AOS43538.1"/>
    </source>
</evidence>
<keyword evidence="1" id="KW-0732">Signal</keyword>
<dbReference type="SUPFAM" id="SSF51126">
    <property type="entry name" value="Pectin lyase-like"/>
    <property type="match status" value="1"/>
</dbReference>
<dbReference type="OrthoDB" id="173932at2"/>
<gene>
    <name evidence="3" type="ORF">Verru16b_00583</name>
</gene>
<proteinExistence type="predicted"/>
<evidence type="ECO:0000259" key="2">
    <source>
        <dbReference type="Pfam" id="PF07589"/>
    </source>
</evidence>
<dbReference type="NCBIfam" id="TIGR02601">
    <property type="entry name" value="autotrns_rpt"/>
    <property type="match status" value="2"/>
</dbReference>
<dbReference type="EMBL" id="CP016094">
    <property type="protein sequence ID" value="AOS43538.1"/>
    <property type="molecule type" value="Genomic_DNA"/>
</dbReference>
<reference evidence="3 4" key="1">
    <citation type="submission" date="2016-06" db="EMBL/GenBank/DDBJ databases">
        <title>Three novel species with peptidoglycan cell walls form the new genus Lacunisphaera gen. nov. in the family Opitutaceae of the verrucomicrobial subdivision 4.</title>
        <authorList>
            <person name="Rast P."/>
            <person name="Gloeckner I."/>
            <person name="Jogler M."/>
            <person name="Boedeker C."/>
            <person name="Jeske O."/>
            <person name="Wiegand S."/>
            <person name="Reinhardt R."/>
            <person name="Schumann P."/>
            <person name="Rohde M."/>
            <person name="Spring S."/>
            <person name="Gloeckner F.O."/>
            <person name="Jogler C."/>
        </authorList>
    </citation>
    <scope>NUCLEOTIDE SEQUENCE [LARGE SCALE GENOMIC DNA]</scope>
    <source>
        <strain evidence="3 4">IG16b</strain>
    </source>
</reference>
<dbReference type="RefSeq" id="WP_069960877.1">
    <property type="nucleotide sequence ID" value="NZ_CP016094.1"/>
</dbReference>
<evidence type="ECO:0000256" key="1">
    <source>
        <dbReference type="ARBA" id="ARBA00022729"/>
    </source>
</evidence>
<dbReference type="AlphaFoldDB" id="A0A1D8ARL6"/>
<dbReference type="PATRIC" id="fig|1838286.3.peg.591"/>
<evidence type="ECO:0000313" key="4">
    <source>
        <dbReference type="Proteomes" id="UP000095228"/>
    </source>
</evidence>
<feature type="domain" description="Ice-binding protein C-terminal" evidence="2">
    <location>
        <begin position="865"/>
        <end position="889"/>
    </location>
</feature>
<dbReference type="InterPro" id="IPR014262">
    <property type="entry name" value="HAF_rpt"/>
</dbReference>
<dbReference type="InterPro" id="IPR011050">
    <property type="entry name" value="Pectin_lyase_fold/virulence"/>
</dbReference>
<dbReference type="STRING" id="1838286.Verru16b_00583"/>
<sequence length="892" mass="90142">MKNYRLGYISLLLTLVFGPGMLRAQMLYTTTQVGTLGGTNSRATAVNDAGQVVGYSDVTGNGSYQAFVFTVANGLTNLGTPGGAYSQATDINASGQIVGYGSDVSEAGSLGFLYSGGSLSVLAGTNNAYAINNAGQITGAAGNSAYLQTGGSLTLLPKHAPEDSYFGTGINNSGTVVGGGKYYDPPGVFSPYTGSQFAVIGGTLYNYWPTGNNSAFDFLRVNDAGRVAGTNSQPGFGATYSALFGTANPASGPAIDYLFNSYVGGSTARDINNGNLVVGAIGYFDAYYTPQAYLYDSNLGGYKLLNSLTDISAAGFDYLNEAMGISDNGQIVGYGTTTGGQTRAFLLTPIAPFLYLDAGAGAGLELGAADWSTSAGVWATDPAGNNRGTWTNGAIAHFQTSSSASAAITLTDSLSLEGAILSNNANVTVTPAGTETLTFTGQAFVNTEGSQSRFTLNTELAGSAGLWKTGSGTLHLGAANTYTGQTRVSTGDIEISHDQALGATGTGNETVLEGGRVTAVASLVSNEDFIMRGGYFDLGMQSAEGRTVVFNGGIRLETTGYLYGANRSQNSTLTVNGVITEADGPRDLFVDGATLAGANTFTGRITTGGEGVTVAVINADGVAGPLGAGTGIALGYQSEGPVDGALRYTGGTATVTRTIQLEGGAGTIDVTNGATTLTLAGLISGGGTLAKDGAGVLAIGTPNTFTGGTRIDTGTLRISGSGALGTGSVAIGLAGTLTGSGDVTGDLNVDGTFEPGDSLALVSVSGNLTLGLTGSLRFDLGGLVRGTEYDAINLGGTFGSEGTIRLALINGFMPGAGDSFNLLDWGNTGSVTFQYFDTPTLTPGLFWDTSLLATTGVISVTDMAPIPEPSTYAGLAGLAALGLALWRRKKTS</sequence>
<dbReference type="KEGG" id="obg:Verru16b_00583"/>
<dbReference type="Proteomes" id="UP000095228">
    <property type="component" value="Chromosome"/>
</dbReference>